<name>A0ABU5YF54_9MYCO</name>
<evidence type="ECO:0000313" key="1">
    <source>
        <dbReference type="EMBL" id="MEB3048658.1"/>
    </source>
</evidence>
<dbReference type="RefSeq" id="WP_224860662.1">
    <property type="nucleotide sequence ID" value="NZ_JAYJJT010000002.1"/>
</dbReference>
<gene>
    <name evidence="1" type="ORF">KV112_02710</name>
</gene>
<keyword evidence="2" id="KW-1185">Reference proteome</keyword>
<organism evidence="1 2">
    <name type="scientific">[Mycobacterium] zoologicum</name>
    <dbReference type="NCBI Taxonomy" id="2872311"/>
    <lineage>
        <taxon>Bacteria</taxon>
        <taxon>Bacillati</taxon>
        <taxon>Actinomycetota</taxon>
        <taxon>Actinomycetes</taxon>
        <taxon>Mycobacteriales</taxon>
        <taxon>Mycobacteriaceae</taxon>
        <taxon>Mycolicibacter</taxon>
    </lineage>
</organism>
<accession>A0ABU5YF54</accession>
<protein>
    <submittedName>
        <fullName evidence="1">Uncharacterized protein</fullName>
    </submittedName>
</protein>
<proteinExistence type="predicted"/>
<comment type="caution">
    <text evidence="1">The sequence shown here is derived from an EMBL/GenBank/DDBJ whole genome shotgun (WGS) entry which is preliminary data.</text>
</comment>
<sequence length="124" mass="14107">MNTETAHTIRDLLRGKPTDIRVLCPRGHFIVHIGLYVYEHDDGPREEDSIRMHPRGPRKEYVGDLSLGHHGFRMALHHPTNSYNVKLCCMNKRCDYSGSFNFFALGTELAAAALGGHAEYRLTR</sequence>
<dbReference type="EMBL" id="JAYJJT010000002">
    <property type="protein sequence ID" value="MEB3048658.1"/>
    <property type="molecule type" value="Genomic_DNA"/>
</dbReference>
<dbReference type="Proteomes" id="UP001299046">
    <property type="component" value="Unassembled WGS sequence"/>
</dbReference>
<evidence type="ECO:0000313" key="2">
    <source>
        <dbReference type="Proteomes" id="UP001299046"/>
    </source>
</evidence>
<reference evidence="1 2" key="1">
    <citation type="submission" date="2023-12" db="EMBL/GenBank/DDBJ databases">
        <title>Description of new species of Mycobacterium terrae complex isolated from sewage at the Sao Paulo Zoological Park Foundation in Brazil.</title>
        <authorList>
            <person name="Romagnoli C.L."/>
            <person name="Conceicao E.C."/>
            <person name="Machado E."/>
            <person name="Barreto L.B.P.F."/>
            <person name="Sharma A."/>
            <person name="Silva N.M."/>
            <person name="Marques L.E."/>
            <person name="Juliana M.A."/>
            <person name="Lourenco M.C.S."/>
            <person name="Digiampietri L.A."/>
            <person name="Suffys P.N."/>
            <person name="Viana-Niero C."/>
        </authorList>
    </citation>
    <scope>NUCLEOTIDE SEQUENCE [LARGE SCALE GENOMIC DNA]</scope>
    <source>
        <strain evidence="1 2">MYC123</strain>
    </source>
</reference>